<comment type="caution">
    <text evidence="1">The sequence shown here is derived from an EMBL/GenBank/DDBJ whole genome shotgun (WGS) entry which is preliminary data.</text>
</comment>
<dbReference type="RefSeq" id="WP_346822532.1">
    <property type="nucleotide sequence ID" value="NZ_JBDKWZ010000010.1"/>
</dbReference>
<dbReference type="Proteomes" id="UP001403385">
    <property type="component" value="Unassembled WGS sequence"/>
</dbReference>
<protein>
    <recommendedName>
        <fullName evidence="3">Phage protein</fullName>
    </recommendedName>
</protein>
<name>A0AAW9SBL9_9BACT</name>
<accession>A0AAW9SBL9</accession>
<dbReference type="EMBL" id="JBDKWZ010000010">
    <property type="protein sequence ID" value="MEN7549754.1"/>
    <property type="molecule type" value="Genomic_DNA"/>
</dbReference>
<keyword evidence="2" id="KW-1185">Reference proteome</keyword>
<dbReference type="AlphaFoldDB" id="A0AAW9SBL9"/>
<proteinExistence type="predicted"/>
<sequence>MKTYKYTLSSQAYFEEDELSDVQIEDYMNTLMAKAKSKASALKQNVKVELYKWINDQYKSIYIWKVK</sequence>
<reference evidence="1 2" key="1">
    <citation type="submission" date="2024-04" db="EMBL/GenBank/DDBJ databases">
        <title>Novel genus in family Flammeovirgaceae.</title>
        <authorList>
            <person name="Nguyen T.H."/>
            <person name="Vuong T.Q."/>
            <person name="Le H."/>
            <person name="Kim S.-G."/>
        </authorList>
    </citation>
    <scope>NUCLEOTIDE SEQUENCE [LARGE SCALE GENOMIC DNA]</scope>
    <source>
        <strain evidence="1 2">JCM 23209</strain>
    </source>
</reference>
<evidence type="ECO:0000313" key="1">
    <source>
        <dbReference type="EMBL" id="MEN7549754.1"/>
    </source>
</evidence>
<evidence type="ECO:0008006" key="3">
    <source>
        <dbReference type="Google" id="ProtNLM"/>
    </source>
</evidence>
<gene>
    <name evidence="1" type="ORF">AAG747_17655</name>
</gene>
<evidence type="ECO:0000313" key="2">
    <source>
        <dbReference type="Proteomes" id="UP001403385"/>
    </source>
</evidence>
<organism evidence="1 2">
    <name type="scientific">Rapidithrix thailandica</name>
    <dbReference type="NCBI Taxonomy" id="413964"/>
    <lineage>
        <taxon>Bacteria</taxon>
        <taxon>Pseudomonadati</taxon>
        <taxon>Bacteroidota</taxon>
        <taxon>Cytophagia</taxon>
        <taxon>Cytophagales</taxon>
        <taxon>Flammeovirgaceae</taxon>
        <taxon>Rapidithrix</taxon>
    </lineage>
</organism>